<accession>A0A6I6G5N3</accession>
<dbReference type="KEGG" id="fls:GLV81_04860"/>
<dbReference type="EMBL" id="CP046566">
    <property type="protein sequence ID" value="QGW27517.1"/>
    <property type="molecule type" value="Genomic_DNA"/>
</dbReference>
<dbReference type="InterPro" id="IPR028994">
    <property type="entry name" value="Integrin_alpha_N"/>
</dbReference>
<keyword evidence="1" id="KW-0732">Signal</keyword>
<name>A0A6I6G5N3_9BACT</name>
<dbReference type="Proteomes" id="UP000426027">
    <property type="component" value="Chromosome"/>
</dbReference>
<evidence type="ECO:0000313" key="2">
    <source>
        <dbReference type="EMBL" id="QGW27517.1"/>
    </source>
</evidence>
<dbReference type="Gene3D" id="2.130.10.130">
    <property type="entry name" value="Integrin alpha, N-terminal"/>
    <property type="match status" value="1"/>
</dbReference>
<dbReference type="AlphaFoldDB" id="A0A6I6G5N3"/>
<evidence type="ECO:0000313" key="3">
    <source>
        <dbReference type="Proteomes" id="UP000426027"/>
    </source>
</evidence>
<evidence type="ECO:0000256" key="1">
    <source>
        <dbReference type="SAM" id="SignalP"/>
    </source>
</evidence>
<dbReference type="SUPFAM" id="SSF82171">
    <property type="entry name" value="DPP6 N-terminal domain-like"/>
    <property type="match status" value="1"/>
</dbReference>
<protein>
    <recommendedName>
        <fullName evidence="4">Exo-alpha-sialidase</fullName>
    </recommendedName>
</protein>
<dbReference type="PANTHER" id="PTHR36220">
    <property type="entry name" value="UNNAMED PRODUCT"/>
    <property type="match status" value="1"/>
</dbReference>
<evidence type="ECO:0008006" key="4">
    <source>
        <dbReference type="Google" id="ProtNLM"/>
    </source>
</evidence>
<keyword evidence="3" id="KW-1185">Reference proteome</keyword>
<dbReference type="RefSeq" id="WP_157477358.1">
    <property type="nucleotide sequence ID" value="NZ_CP046566.1"/>
</dbReference>
<proteinExistence type="predicted"/>
<feature type="chain" id="PRO_5026085964" description="Exo-alpha-sialidase" evidence="1">
    <location>
        <begin position="32"/>
        <end position="419"/>
    </location>
</feature>
<organism evidence="2 3">
    <name type="scientific">Phnomibacter ginsenosidimutans</name>
    <dbReference type="NCBI Taxonomy" id="2676868"/>
    <lineage>
        <taxon>Bacteria</taxon>
        <taxon>Pseudomonadati</taxon>
        <taxon>Bacteroidota</taxon>
        <taxon>Chitinophagia</taxon>
        <taxon>Chitinophagales</taxon>
        <taxon>Chitinophagaceae</taxon>
        <taxon>Phnomibacter</taxon>
    </lineage>
</organism>
<reference evidence="2 3" key="1">
    <citation type="submission" date="2019-11" db="EMBL/GenBank/DDBJ databases">
        <authorList>
            <person name="Im W.T."/>
        </authorList>
    </citation>
    <scope>NUCLEOTIDE SEQUENCE [LARGE SCALE GENOMIC DNA]</scope>
    <source>
        <strain evidence="2 3">SB-02</strain>
    </source>
</reference>
<dbReference type="PANTHER" id="PTHR36220:SF1">
    <property type="entry name" value="GAMMA TUBULIN COMPLEX COMPONENT C-TERMINAL DOMAIN-CONTAINING PROTEIN"/>
    <property type="match status" value="1"/>
</dbReference>
<sequence>MKSFISVSFMGIVRYMFCMLLSAVLASAVSAQPMRGSMLTGIVNEEQFGRNVKLSADGSILAVGAPFNSKYGDRVGRVAVYKFDGSNWQMMGNEIWPGKKGFSFGEMMELSADGKKLIVATPFGGVSFYDFDGKDWIKAPQVIQLENNNDQIDALTITPDAKKIAFSFDCAKHRTLCINAFYFDGQQWLQDGGDIIPSPDVKIYSLALSLSANGQMLVVGNYSKDTKQYKNVGEVLIYSKEADKWVEQSTKFFGELPSGNLGMQVALSTAGNTIVASSSSMDIFGQNAGFVETYTQNGKEWMRHVPTIKPTRSNSYFAHAISLSADGTVLALSAPYIGFGAPGYVKVYKNGASSWQEIAMINDKGGVEISTPANNTVGWSIALSSDSKTLAIGFPHNDENGDMSGKVVVYDLSRHVYHQ</sequence>
<gene>
    <name evidence="2" type="ORF">GLV81_04860</name>
</gene>
<feature type="signal peptide" evidence="1">
    <location>
        <begin position="1"/>
        <end position="31"/>
    </location>
</feature>